<evidence type="ECO:0000256" key="1">
    <source>
        <dbReference type="SAM" id="SignalP"/>
    </source>
</evidence>
<dbReference type="RefSeq" id="WP_216961052.1">
    <property type="nucleotide sequence ID" value="NZ_JAHOPB010000001.1"/>
</dbReference>
<feature type="signal peptide" evidence="1">
    <location>
        <begin position="1"/>
        <end position="20"/>
    </location>
</feature>
<gene>
    <name evidence="2" type="ORF">KQ910_13715</name>
</gene>
<dbReference type="Proteomes" id="UP000727907">
    <property type="component" value="Unassembled WGS sequence"/>
</dbReference>
<comment type="caution">
    <text evidence="2">The sequence shown here is derived from an EMBL/GenBank/DDBJ whole genome shotgun (WGS) entry which is preliminary data.</text>
</comment>
<dbReference type="EMBL" id="JAHOPB010000001">
    <property type="protein sequence ID" value="MBU8874828.1"/>
    <property type="molecule type" value="Genomic_DNA"/>
</dbReference>
<organism evidence="2 3">
    <name type="scientific">Reyranella humidisoli</name>
    <dbReference type="NCBI Taxonomy" id="2849149"/>
    <lineage>
        <taxon>Bacteria</taxon>
        <taxon>Pseudomonadati</taxon>
        <taxon>Pseudomonadota</taxon>
        <taxon>Alphaproteobacteria</taxon>
        <taxon>Hyphomicrobiales</taxon>
        <taxon>Reyranellaceae</taxon>
        <taxon>Reyranella</taxon>
    </lineage>
</organism>
<keyword evidence="1" id="KW-0732">Signal</keyword>
<proteinExistence type="predicted"/>
<sequence length="119" mass="12330">MKSAITAAVLVGMAASFAQAQSAPIMFRMAASDANLAGCRSLDAELSRVHSVTLQGDTALLKLAGGNSETLKQTSPGVYTTVFALSGVRLDVVANSASSPRTLVVTEKNRGCRWDATAK</sequence>
<evidence type="ECO:0000313" key="2">
    <source>
        <dbReference type="EMBL" id="MBU8874828.1"/>
    </source>
</evidence>
<protein>
    <submittedName>
        <fullName evidence="2">Uncharacterized protein</fullName>
    </submittedName>
</protein>
<evidence type="ECO:0000313" key="3">
    <source>
        <dbReference type="Proteomes" id="UP000727907"/>
    </source>
</evidence>
<reference evidence="2 3" key="1">
    <citation type="submission" date="2021-06" db="EMBL/GenBank/DDBJ databases">
        <authorList>
            <person name="Lee D.H."/>
        </authorList>
    </citation>
    <scope>NUCLEOTIDE SEQUENCE [LARGE SCALE GENOMIC DNA]</scope>
    <source>
        <strain evidence="2 3">MMS21-HV4-11</strain>
    </source>
</reference>
<feature type="chain" id="PRO_5045324572" evidence="1">
    <location>
        <begin position="21"/>
        <end position="119"/>
    </location>
</feature>
<keyword evidence="3" id="KW-1185">Reference proteome</keyword>
<accession>A0ABS6IKL9</accession>
<name>A0ABS6IKL9_9HYPH</name>